<keyword evidence="5" id="KW-0812">Transmembrane</keyword>
<proteinExistence type="inferred from homology"/>
<dbReference type="GO" id="GO:0006886">
    <property type="term" value="P:intracellular protein transport"/>
    <property type="evidence" value="ECO:0007669"/>
    <property type="project" value="InterPro"/>
</dbReference>
<feature type="transmembrane region" description="Helical" evidence="5">
    <location>
        <begin position="340"/>
        <end position="360"/>
    </location>
</feature>
<evidence type="ECO:0000256" key="2">
    <source>
        <dbReference type="ARBA" id="ARBA00022448"/>
    </source>
</evidence>
<keyword evidence="5" id="KW-0472">Membrane</keyword>
<dbReference type="Gene3D" id="1.20.58.70">
    <property type="match status" value="1"/>
</dbReference>
<comment type="similarity">
    <text evidence="1">Belongs to the syntaxin family.</text>
</comment>
<dbReference type="PROSITE" id="PS50192">
    <property type="entry name" value="T_SNARE"/>
    <property type="match status" value="1"/>
</dbReference>
<keyword evidence="2" id="KW-0813">Transport</keyword>
<dbReference type="SMART" id="SM00397">
    <property type="entry name" value="t_SNARE"/>
    <property type="match status" value="1"/>
</dbReference>
<dbReference type="GO" id="GO:0005484">
    <property type="term" value="F:SNAP receptor activity"/>
    <property type="evidence" value="ECO:0007669"/>
    <property type="project" value="InterPro"/>
</dbReference>
<dbReference type="GO" id="GO:0006888">
    <property type="term" value="P:endoplasmic reticulum to Golgi vesicle-mediated transport"/>
    <property type="evidence" value="ECO:0007669"/>
    <property type="project" value="TreeGrafter"/>
</dbReference>
<name>A0A8T2F930_ARASU</name>
<feature type="region of interest" description="Disordered" evidence="4">
    <location>
        <begin position="186"/>
        <end position="205"/>
    </location>
</feature>
<dbReference type="InterPro" id="IPR006012">
    <property type="entry name" value="Syntaxin/epimorphin_CS"/>
</dbReference>
<dbReference type="SMR" id="A0A8T2F930"/>
<gene>
    <name evidence="7" type="ORF">ISN44_As03g025540</name>
</gene>
<sequence length="361" mass="40837">MSARHGQSSYRDRSDEFFKIVETLRRSIAPAPAANNVPYGNNRNDGARREDLINKSEFNKRASHIGLAINQTSQKLSKLAKRIRMVLRSRTDLFSVAKRTSVFDDPTQEIQELTVVIKQEISALNSALVDLQLFRSSQNDEGNNSRDRDKSTHSATVVDDLKYRLMDTTKEFKDVLTMRTENMKVHESRRQLFSSNASKESTNPFVRQRPLAAKAAASESVPLPWANGSSSSSSQLVPWKPGEGESSPLLQQSQQQQQQQQQQMVPLQDTYMQGRAEALHTVESTIHELSSIFTQLATMVSQQGEIAIRIDQNMEDTLANVEGAQSQLARYLNSISSNRWLMMKIFFVLIAFLMIFLFFVA</sequence>
<dbReference type="GO" id="GO:0000149">
    <property type="term" value="F:SNARE binding"/>
    <property type="evidence" value="ECO:0007669"/>
    <property type="project" value="TreeGrafter"/>
</dbReference>
<evidence type="ECO:0000256" key="1">
    <source>
        <dbReference type="ARBA" id="ARBA00009063"/>
    </source>
</evidence>
<dbReference type="GO" id="GO:0000139">
    <property type="term" value="C:Golgi membrane"/>
    <property type="evidence" value="ECO:0007669"/>
    <property type="project" value="TreeGrafter"/>
</dbReference>
<dbReference type="GO" id="GO:0048278">
    <property type="term" value="P:vesicle docking"/>
    <property type="evidence" value="ECO:0007669"/>
    <property type="project" value="TreeGrafter"/>
</dbReference>
<dbReference type="AlphaFoldDB" id="A0A8T2F930"/>
<keyword evidence="5" id="KW-1133">Transmembrane helix</keyword>
<dbReference type="InterPro" id="IPR010989">
    <property type="entry name" value="SNARE"/>
</dbReference>
<dbReference type="OrthoDB" id="421009at2759"/>
<feature type="compositionally biased region" description="Polar residues" evidence="4">
    <location>
        <begin position="227"/>
        <end position="236"/>
    </location>
</feature>
<feature type="compositionally biased region" description="Polar residues" evidence="4">
    <location>
        <begin position="191"/>
        <end position="205"/>
    </location>
</feature>
<evidence type="ECO:0000256" key="5">
    <source>
        <dbReference type="SAM" id="Phobius"/>
    </source>
</evidence>
<evidence type="ECO:0000256" key="4">
    <source>
        <dbReference type="SAM" id="MobiDB-lite"/>
    </source>
</evidence>
<feature type="region of interest" description="Disordered" evidence="4">
    <location>
        <begin position="222"/>
        <end position="263"/>
    </location>
</feature>
<feature type="compositionally biased region" description="Low complexity" evidence="4">
    <location>
        <begin position="251"/>
        <end position="263"/>
    </location>
</feature>
<dbReference type="PROSITE" id="PS00914">
    <property type="entry name" value="SYNTAXIN"/>
    <property type="match status" value="1"/>
</dbReference>
<evidence type="ECO:0000313" key="7">
    <source>
        <dbReference type="EMBL" id="KAG7632412.1"/>
    </source>
</evidence>
<dbReference type="EMBL" id="JAEFBJ010000003">
    <property type="protein sequence ID" value="KAG7632412.1"/>
    <property type="molecule type" value="Genomic_DNA"/>
</dbReference>
<accession>A0A8T2F930</accession>
<dbReference type="GO" id="GO:0006906">
    <property type="term" value="P:vesicle fusion"/>
    <property type="evidence" value="ECO:0007669"/>
    <property type="project" value="TreeGrafter"/>
</dbReference>
<dbReference type="InterPro" id="IPR000727">
    <property type="entry name" value="T_SNARE_dom"/>
</dbReference>
<evidence type="ECO:0000256" key="3">
    <source>
        <dbReference type="ARBA" id="ARBA00022927"/>
    </source>
</evidence>
<dbReference type="Pfam" id="PF05739">
    <property type="entry name" value="SNARE"/>
    <property type="match status" value="1"/>
</dbReference>
<dbReference type="InterPro" id="IPR045242">
    <property type="entry name" value="Syntaxin"/>
</dbReference>
<evidence type="ECO:0000259" key="6">
    <source>
        <dbReference type="PROSITE" id="PS50192"/>
    </source>
</evidence>
<keyword evidence="8" id="KW-1185">Reference proteome</keyword>
<dbReference type="CDD" id="cd15844">
    <property type="entry name" value="SNARE_syntaxin5"/>
    <property type="match status" value="1"/>
</dbReference>
<dbReference type="SUPFAM" id="SSF47661">
    <property type="entry name" value="t-snare proteins"/>
    <property type="match status" value="1"/>
</dbReference>
<dbReference type="GO" id="GO:0031201">
    <property type="term" value="C:SNARE complex"/>
    <property type="evidence" value="ECO:0007669"/>
    <property type="project" value="TreeGrafter"/>
</dbReference>
<reference evidence="7 8" key="1">
    <citation type="submission" date="2020-12" db="EMBL/GenBank/DDBJ databases">
        <title>Concerted genomic and epigenomic changes stabilize Arabidopsis allopolyploids.</title>
        <authorList>
            <person name="Chen Z."/>
        </authorList>
    </citation>
    <scope>NUCLEOTIDE SEQUENCE [LARGE SCALE GENOMIC DNA]</scope>
    <source>
        <strain evidence="7">As9502</strain>
        <tissue evidence="7">Leaf</tissue>
    </source>
</reference>
<protein>
    <submittedName>
        <fullName evidence="7">SNARE domain</fullName>
    </submittedName>
</protein>
<dbReference type="PANTHER" id="PTHR19957:SF415">
    <property type="entry name" value="SYNTAXIN-32"/>
    <property type="match status" value="1"/>
</dbReference>
<keyword evidence="3" id="KW-0653">Protein transport</keyword>
<dbReference type="Proteomes" id="UP000694251">
    <property type="component" value="Chromosome 3"/>
</dbReference>
<dbReference type="PANTHER" id="PTHR19957">
    <property type="entry name" value="SYNTAXIN"/>
    <property type="match status" value="1"/>
</dbReference>
<comment type="caution">
    <text evidence="7">The sequence shown here is derived from an EMBL/GenBank/DDBJ whole genome shotgun (WGS) entry which is preliminary data.</text>
</comment>
<feature type="domain" description="T-SNARE coiled-coil homology" evidence="6">
    <location>
        <begin position="269"/>
        <end position="331"/>
    </location>
</feature>
<evidence type="ECO:0000313" key="8">
    <source>
        <dbReference type="Proteomes" id="UP000694251"/>
    </source>
</evidence>
<organism evidence="7 8">
    <name type="scientific">Arabidopsis suecica</name>
    <name type="common">Swedish thale-cress</name>
    <name type="synonym">Cardaminopsis suecica</name>
    <dbReference type="NCBI Taxonomy" id="45249"/>
    <lineage>
        <taxon>Eukaryota</taxon>
        <taxon>Viridiplantae</taxon>
        <taxon>Streptophyta</taxon>
        <taxon>Embryophyta</taxon>
        <taxon>Tracheophyta</taxon>
        <taxon>Spermatophyta</taxon>
        <taxon>Magnoliopsida</taxon>
        <taxon>eudicotyledons</taxon>
        <taxon>Gunneridae</taxon>
        <taxon>Pentapetalae</taxon>
        <taxon>rosids</taxon>
        <taxon>malvids</taxon>
        <taxon>Brassicales</taxon>
        <taxon>Brassicaceae</taxon>
        <taxon>Camelineae</taxon>
        <taxon>Arabidopsis</taxon>
    </lineage>
</organism>